<name>A0A5B2VZA7_9BACT</name>
<dbReference type="InterPro" id="IPR037066">
    <property type="entry name" value="Plug_dom_sf"/>
</dbReference>
<reference evidence="9 10" key="1">
    <citation type="submission" date="2019-09" db="EMBL/GenBank/DDBJ databases">
        <title>Chitinophaga ginsengihumi sp. nov., isolated from soil of ginseng rhizosphere.</title>
        <authorList>
            <person name="Lee J."/>
        </authorList>
    </citation>
    <scope>NUCLEOTIDE SEQUENCE [LARGE SCALE GENOMIC DNA]</scope>
    <source>
        <strain evidence="9 10">BN140078</strain>
    </source>
</reference>
<dbReference type="Pfam" id="PF13715">
    <property type="entry name" value="CarbopepD_reg_2"/>
    <property type="match status" value="1"/>
</dbReference>
<dbReference type="Pfam" id="PF07715">
    <property type="entry name" value="Plug"/>
    <property type="match status" value="1"/>
</dbReference>
<evidence type="ECO:0000256" key="7">
    <source>
        <dbReference type="PROSITE-ProRule" id="PRU01360"/>
    </source>
</evidence>
<dbReference type="InterPro" id="IPR023996">
    <property type="entry name" value="TonB-dep_OMP_SusC/RagA"/>
</dbReference>
<evidence type="ECO:0000256" key="4">
    <source>
        <dbReference type="ARBA" id="ARBA00022692"/>
    </source>
</evidence>
<keyword evidence="2 7" id="KW-0813">Transport</keyword>
<dbReference type="PROSITE" id="PS52016">
    <property type="entry name" value="TONB_DEPENDENT_REC_3"/>
    <property type="match status" value="1"/>
</dbReference>
<comment type="subcellular location">
    <subcellularLocation>
        <location evidence="1 7">Cell outer membrane</location>
        <topology evidence="1 7">Multi-pass membrane protein</topology>
    </subcellularLocation>
</comment>
<evidence type="ECO:0000256" key="1">
    <source>
        <dbReference type="ARBA" id="ARBA00004571"/>
    </source>
</evidence>
<dbReference type="InterPro" id="IPR023997">
    <property type="entry name" value="TonB-dep_OMP_SusC/RagA_CS"/>
</dbReference>
<evidence type="ECO:0000256" key="6">
    <source>
        <dbReference type="ARBA" id="ARBA00023237"/>
    </source>
</evidence>
<dbReference type="InterPro" id="IPR008969">
    <property type="entry name" value="CarboxyPept-like_regulatory"/>
</dbReference>
<dbReference type="Gene3D" id="2.170.130.10">
    <property type="entry name" value="TonB-dependent receptor, plug domain"/>
    <property type="match status" value="1"/>
</dbReference>
<reference evidence="9 10" key="2">
    <citation type="submission" date="2019-09" db="EMBL/GenBank/DDBJ databases">
        <authorList>
            <person name="Jin C."/>
        </authorList>
    </citation>
    <scope>NUCLEOTIDE SEQUENCE [LARGE SCALE GENOMIC DNA]</scope>
    <source>
        <strain evidence="9 10">BN140078</strain>
    </source>
</reference>
<keyword evidence="5 7" id="KW-0472">Membrane</keyword>
<accession>A0A5B2VZA7</accession>
<comment type="caution">
    <text evidence="9">The sequence shown here is derived from an EMBL/GenBank/DDBJ whole genome shotgun (WGS) entry which is preliminary data.</text>
</comment>
<organism evidence="9 10">
    <name type="scientific">Chitinophaga agrisoli</name>
    <dbReference type="NCBI Taxonomy" id="2607653"/>
    <lineage>
        <taxon>Bacteria</taxon>
        <taxon>Pseudomonadati</taxon>
        <taxon>Bacteroidota</taxon>
        <taxon>Chitinophagia</taxon>
        <taxon>Chitinophagales</taxon>
        <taxon>Chitinophagaceae</taxon>
        <taxon>Chitinophaga</taxon>
    </lineage>
</organism>
<dbReference type="InterPro" id="IPR036942">
    <property type="entry name" value="Beta-barrel_TonB_sf"/>
</dbReference>
<evidence type="ECO:0000256" key="5">
    <source>
        <dbReference type="ARBA" id="ARBA00023136"/>
    </source>
</evidence>
<proteinExistence type="inferred from homology"/>
<evidence type="ECO:0000256" key="2">
    <source>
        <dbReference type="ARBA" id="ARBA00022448"/>
    </source>
</evidence>
<dbReference type="Gene3D" id="2.40.170.20">
    <property type="entry name" value="TonB-dependent receptor, beta-barrel domain"/>
    <property type="match status" value="1"/>
</dbReference>
<evidence type="ECO:0000256" key="3">
    <source>
        <dbReference type="ARBA" id="ARBA00022452"/>
    </source>
</evidence>
<dbReference type="GO" id="GO:0009279">
    <property type="term" value="C:cell outer membrane"/>
    <property type="evidence" value="ECO:0007669"/>
    <property type="project" value="UniProtKB-SubCell"/>
</dbReference>
<protein>
    <submittedName>
        <fullName evidence="9">TonB-dependent receptor</fullName>
    </submittedName>
</protein>
<dbReference type="EMBL" id="VUOC01000002">
    <property type="protein sequence ID" value="KAA2243359.1"/>
    <property type="molecule type" value="Genomic_DNA"/>
</dbReference>
<dbReference type="InterPro" id="IPR039426">
    <property type="entry name" value="TonB-dep_rcpt-like"/>
</dbReference>
<gene>
    <name evidence="9" type="ORF">F0L74_12720</name>
</gene>
<keyword evidence="9" id="KW-0675">Receptor</keyword>
<comment type="similarity">
    <text evidence="7">Belongs to the TonB-dependent receptor family.</text>
</comment>
<dbReference type="Gene3D" id="3.55.50.30">
    <property type="match status" value="1"/>
</dbReference>
<keyword evidence="3 7" id="KW-1134">Transmembrane beta strand</keyword>
<dbReference type="AlphaFoldDB" id="A0A5B2VZA7"/>
<dbReference type="RefSeq" id="WP_149838235.1">
    <property type="nucleotide sequence ID" value="NZ_VUOC01000002.1"/>
</dbReference>
<dbReference type="SUPFAM" id="SSF49464">
    <property type="entry name" value="Carboxypeptidase regulatory domain-like"/>
    <property type="match status" value="1"/>
</dbReference>
<keyword evidence="6 7" id="KW-0998">Cell outer membrane</keyword>
<dbReference type="SUPFAM" id="SSF56935">
    <property type="entry name" value="Porins"/>
    <property type="match status" value="1"/>
</dbReference>
<sequence length="1117" mass="122196">MKLGAYYLILGFTLFTCLPANSLMAQKRQELNKKITLHLPHSTADEVINAIRKQSGYSFLYDPSELKQVSVDDLKFDETSLQDVLDYLHRTAGLSFAVNDKTISVQMEATGSQQLTDISGRVVEAETGLPLPGATVRIKDGNVALTDDKGRFHIKAAASSLLIVSFSGYQAKEIRPGNGKELLIRLELSHTKLNEVVVVGYGTQLKEKVTGAVATLGEKDLKNAAGANLTEAMVGKLPGVQVSQITGAPGAGLSIRVRGTGSITAGNEPLYVVDGFPLEESSLSNFNMGDIETISVLKDASATSIYGSRGSNGVVIITTKRGKSGKPQVSLNSYVGLSQINKKLDLLSPEEFVDFAIEARNNAWEYLGGHASDPNSVRSPLYQISPYLYDQKDWVRTDWQDEVFRTAPVNNNELSVSGGSDNFKYMLSGAYYNQDGVIKNSWFKRYSLRGNIDAQPLKVLHISGAFSTAIVNDKMAQDEGQFNDGVLGTLINTPGIYGTRNPDGSYPSFVGFGYGVSEVANPMTFINEDNKRNDRNRTTANIAAELQLLPGLKFKSMAGFDYNSDRINEFFNSYVNDLPANPGQVKQVTQASGSYDSRTDFSWLSENTLNYNFNAGLRNNFEVLMGFTAQKATTEMVSLSATNFPNNLVPTLNAGQISGGSTLRSEWSLLSYLARVNYSYSNRYFATATIRRDGSSRFGADNRWGVFPSLSLGWMVSNEKFFSLPWVSSLKVRASYGLAGNNDIANYGAIGLLGYSDYVIGGKHVSGISPSTLSNQDLSWEKSAQADAGIEAGLLHNRINLTVDLYQRVSNDLLLDVPVPSILGLVNSLENIGKVRNRGLEIGLNTRNIDRKFKWSTDLNFSLNRNIVLELGADGAPIIASTSGDSHITEVGKPIGNFFGYIFDGVYNTQDQIDHHAHLSTDRPGDPIVRDVSGDGQITTADRTILGNYQPDFTYGITNHFSFANVDLSVMLQGVQGAEIMDLGMRQSLSMTGRTNNLGIARDRWRSPEQPGNGKVFKAITDVYGVRRDASSFYMQNGSYLRIRNITLGYNFPAALIGHIGMSAARVYFSAQNPFTFTDYVGYNPEVSSYHSALTPGVDYFNYPLARTFSAGFNVTF</sequence>
<dbReference type="Gene3D" id="2.60.40.1120">
    <property type="entry name" value="Carboxypeptidase-like, regulatory domain"/>
    <property type="match status" value="1"/>
</dbReference>
<evidence type="ECO:0000259" key="8">
    <source>
        <dbReference type="Pfam" id="PF07715"/>
    </source>
</evidence>
<evidence type="ECO:0000313" key="9">
    <source>
        <dbReference type="EMBL" id="KAA2243359.1"/>
    </source>
</evidence>
<dbReference type="InterPro" id="IPR012910">
    <property type="entry name" value="Plug_dom"/>
</dbReference>
<feature type="domain" description="TonB-dependent receptor plug" evidence="8">
    <location>
        <begin position="206"/>
        <end position="314"/>
    </location>
</feature>
<dbReference type="NCBIfam" id="TIGR04056">
    <property type="entry name" value="OMP_RagA_SusC"/>
    <property type="match status" value="1"/>
</dbReference>
<evidence type="ECO:0000313" key="10">
    <source>
        <dbReference type="Proteomes" id="UP000324611"/>
    </source>
</evidence>
<dbReference type="Proteomes" id="UP000324611">
    <property type="component" value="Unassembled WGS sequence"/>
</dbReference>
<keyword evidence="4 7" id="KW-0812">Transmembrane</keyword>
<dbReference type="NCBIfam" id="TIGR04057">
    <property type="entry name" value="SusC_RagA_signa"/>
    <property type="match status" value="1"/>
</dbReference>
<keyword evidence="10" id="KW-1185">Reference proteome</keyword>